<evidence type="ECO:0008006" key="4">
    <source>
        <dbReference type="Google" id="ProtNLM"/>
    </source>
</evidence>
<dbReference type="AlphaFoldDB" id="A0A5S3YSB5"/>
<gene>
    <name evidence="2" type="ORF">CWB73_14670</name>
</gene>
<evidence type="ECO:0000313" key="3">
    <source>
        <dbReference type="Proteomes" id="UP000307362"/>
    </source>
</evidence>
<organism evidence="2 3">
    <name type="scientific">Pseudoalteromonas phenolica</name>
    <dbReference type="NCBI Taxonomy" id="161398"/>
    <lineage>
        <taxon>Bacteria</taxon>
        <taxon>Pseudomonadati</taxon>
        <taxon>Pseudomonadota</taxon>
        <taxon>Gammaproteobacteria</taxon>
        <taxon>Alteromonadales</taxon>
        <taxon>Pseudoalteromonadaceae</taxon>
        <taxon>Pseudoalteromonas</taxon>
    </lineage>
</organism>
<accession>A0A5S3YSB5</accession>
<feature type="transmembrane region" description="Helical" evidence="1">
    <location>
        <begin position="110"/>
        <end position="132"/>
    </location>
</feature>
<keyword evidence="1" id="KW-0812">Transmembrane</keyword>
<evidence type="ECO:0000256" key="1">
    <source>
        <dbReference type="SAM" id="Phobius"/>
    </source>
</evidence>
<dbReference type="EMBL" id="PNCM01000032">
    <property type="protein sequence ID" value="TMP79177.1"/>
    <property type="molecule type" value="Genomic_DNA"/>
</dbReference>
<protein>
    <recommendedName>
        <fullName evidence="4">Membrane protein triplicated sequence</fullName>
    </recommendedName>
</protein>
<keyword evidence="1" id="KW-0472">Membrane</keyword>
<reference evidence="3" key="2">
    <citation type="submission" date="2019-06" db="EMBL/GenBank/DDBJ databases">
        <title>Co-occurence of chitin degradation, pigmentation and bioactivity in marine Pseudoalteromonas.</title>
        <authorList>
            <person name="Sonnenschein E.C."/>
            <person name="Bech P.K."/>
        </authorList>
    </citation>
    <scope>NUCLEOTIDE SEQUENCE [LARGE SCALE GENOMIC DNA]</scope>
    <source>
        <strain evidence="3">S1189</strain>
    </source>
</reference>
<keyword evidence="1" id="KW-1133">Transmembrane helix</keyword>
<reference evidence="2 3" key="1">
    <citation type="submission" date="2017-12" db="EMBL/GenBank/DDBJ databases">
        <authorList>
            <person name="Paulsen S."/>
            <person name="Gram L.K."/>
        </authorList>
    </citation>
    <scope>NUCLEOTIDE SEQUENCE [LARGE SCALE GENOMIC DNA]</scope>
    <source>
        <strain evidence="2 3">S1189</strain>
    </source>
</reference>
<evidence type="ECO:0000313" key="2">
    <source>
        <dbReference type="EMBL" id="TMP79177.1"/>
    </source>
</evidence>
<dbReference type="Proteomes" id="UP000307362">
    <property type="component" value="Unassembled WGS sequence"/>
</dbReference>
<name>A0A5S3YSB5_9GAMM</name>
<feature type="transmembrane region" description="Helical" evidence="1">
    <location>
        <begin position="79"/>
        <end position="98"/>
    </location>
</feature>
<sequence length="159" mass="18353">MFLAALLNIFFYVSNISKNVSLLVTSIVMASSYFTSNHFIDLSGSTKNIYISWIGYDLLTISLILIIHKIFTQKTCTAARYVIVGLSLNALLCLFLHIDLRVLENRDPWWFWYFYTLAINTIDVIMVAALILDRDFLGAKIIKNRVRNYFSKRHKTISA</sequence>
<comment type="caution">
    <text evidence="2">The sequence shown here is derived from an EMBL/GenBank/DDBJ whole genome shotgun (WGS) entry which is preliminary data.</text>
</comment>
<proteinExistence type="predicted"/>
<feature type="transmembrane region" description="Helical" evidence="1">
    <location>
        <begin position="49"/>
        <end position="67"/>
    </location>
</feature>